<evidence type="ECO:0000256" key="2">
    <source>
        <dbReference type="ARBA" id="ARBA00022448"/>
    </source>
</evidence>
<keyword evidence="2 10" id="KW-0813">Transport</keyword>
<evidence type="ECO:0000256" key="6">
    <source>
        <dbReference type="ARBA" id="ARBA00022927"/>
    </source>
</evidence>
<feature type="transmembrane region" description="Helical" evidence="10">
    <location>
        <begin position="178"/>
        <end position="197"/>
    </location>
</feature>
<dbReference type="CDD" id="cd06261">
    <property type="entry name" value="TM_PBP2"/>
    <property type="match status" value="1"/>
</dbReference>
<evidence type="ECO:0000256" key="1">
    <source>
        <dbReference type="ARBA" id="ARBA00004651"/>
    </source>
</evidence>
<keyword evidence="4 10" id="KW-0812">Transmembrane</keyword>
<sequence>MKYKYYKDNIDYNNIDLSYFQYDEKLSDNQTESIASKPYSYWKSVFKTLVKKKLFMLIVIILIIFIILSLSIARNEVPVPLDRPNKTPATWSNEHWFGLGVMGEDLWNKIWIGTRKTLQFSLTISSIEICLGIIIGLIWGFYSRLDILFIEVIRFLSLIPSLILWLLVIFIFGGKATMPILIGAISITSWIGISSVIRVQTILIRNSEYNIASKVLGSSGFKIMKENILPKILPIVVQTISFSIPSAIALDSTLSYYNFGFINNVIYECSLGSILNDSLMWSSLWKTYPNLLIFPVLFTSGLSFLIFVVGKVISDSLDPKLHR</sequence>
<dbReference type="InterPro" id="IPR000515">
    <property type="entry name" value="MetI-like"/>
</dbReference>
<feature type="transmembrane region" description="Helical" evidence="10">
    <location>
        <begin position="291"/>
        <end position="313"/>
    </location>
</feature>
<feature type="transmembrane region" description="Helical" evidence="10">
    <location>
        <begin position="232"/>
        <end position="250"/>
    </location>
</feature>
<dbReference type="PANTHER" id="PTHR43386:SF24">
    <property type="entry name" value="OLIGOPEPTIDE TRANSPORT SYSTEM PERMEASE PROTEIN AMID"/>
    <property type="match status" value="1"/>
</dbReference>
<name>A0A0K1P6A2_9MOLU</name>
<dbReference type="GO" id="GO:0015031">
    <property type="term" value="P:protein transport"/>
    <property type="evidence" value="ECO:0007669"/>
    <property type="project" value="UniProtKB-KW"/>
</dbReference>
<evidence type="ECO:0000313" key="13">
    <source>
        <dbReference type="Proteomes" id="UP000067243"/>
    </source>
</evidence>
<keyword evidence="3" id="KW-1003">Cell membrane</keyword>
<feature type="transmembrane region" description="Helical" evidence="10">
    <location>
        <begin position="152"/>
        <end position="172"/>
    </location>
</feature>
<dbReference type="PATRIC" id="fig|216946.3.peg.556"/>
<keyword evidence="6" id="KW-0653">Protein transport</keyword>
<feature type="transmembrane region" description="Helical" evidence="10">
    <location>
        <begin position="118"/>
        <end position="140"/>
    </location>
</feature>
<dbReference type="SUPFAM" id="SSF161098">
    <property type="entry name" value="MetI-like"/>
    <property type="match status" value="1"/>
</dbReference>
<dbReference type="STRING" id="216946.STURO_v1c05520"/>
<dbReference type="PANTHER" id="PTHR43386">
    <property type="entry name" value="OLIGOPEPTIDE TRANSPORT SYSTEM PERMEASE PROTEIN APPC"/>
    <property type="match status" value="1"/>
</dbReference>
<keyword evidence="13" id="KW-1185">Reference proteome</keyword>
<evidence type="ECO:0000256" key="10">
    <source>
        <dbReference type="RuleBase" id="RU363032"/>
    </source>
</evidence>
<proteinExistence type="inferred from homology"/>
<keyword evidence="5" id="KW-0571">Peptide transport</keyword>
<gene>
    <name evidence="12" type="primary">oppC</name>
    <name evidence="12" type="ORF">STURON_00554</name>
</gene>
<keyword evidence="8 10" id="KW-0472">Membrane</keyword>
<protein>
    <submittedName>
        <fullName evidence="12">Oligopeptide ABC transporter permease</fullName>
    </submittedName>
</protein>
<dbReference type="InterPro" id="IPR050366">
    <property type="entry name" value="BP-dependent_transpt_permease"/>
</dbReference>
<evidence type="ECO:0000259" key="11">
    <source>
        <dbReference type="PROSITE" id="PS50928"/>
    </source>
</evidence>
<keyword evidence="7 10" id="KW-1133">Transmembrane helix</keyword>
<evidence type="ECO:0000313" key="12">
    <source>
        <dbReference type="EMBL" id="AKU79800.1"/>
    </source>
</evidence>
<dbReference type="Gene3D" id="1.10.3720.10">
    <property type="entry name" value="MetI-like"/>
    <property type="match status" value="1"/>
</dbReference>
<evidence type="ECO:0000256" key="5">
    <source>
        <dbReference type="ARBA" id="ARBA00022856"/>
    </source>
</evidence>
<feature type="domain" description="ABC transmembrane type-1" evidence="11">
    <location>
        <begin position="118"/>
        <end position="306"/>
    </location>
</feature>
<dbReference type="RefSeq" id="WP_075048391.1">
    <property type="nucleotide sequence ID" value="NZ_CP012328.1"/>
</dbReference>
<dbReference type="OrthoDB" id="9797472at2"/>
<dbReference type="NCBIfam" id="NF043080">
    <property type="entry name" value="MMSYN1_0166"/>
    <property type="match status" value="1"/>
</dbReference>
<dbReference type="InterPro" id="IPR035906">
    <property type="entry name" value="MetI-like_sf"/>
</dbReference>
<dbReference type="GO" id="GO:0015833">
    <property type="term" value="P:peptide transport"/>
    <property type="evidence" value="ECO:0007669"/>
    <property type="project" value="UniProtKB-KW"/>
</dbReference>
<dbReference type="KEGG" id="stur:STURON_00554"/>
<dbReference type="InterPro" id="IPR054864">
    <property type="entry name" value="OppC_permease"/>
</dbReference>
<evidence type="ECO:0000256" key="9">
    <source>
        <dbReference type="ARBA" id="ARBA00024202"/>
    </source>
</evidence>
<evidence type="ECO:0000256" key="8">
    <source>
        <dbReference type="ARBA" id="ARBA00023136"/>
    </source>
</evidence>
<comment type="similarity">
    <text evidence="9">Belongs to the binding-protein-dependent transport system permease family. OppBC subfamily.</text>
</comment>
<organism evidence="12 13">
    <name type="scientific">Spiroplasma turonicum</name>
    <dbReference type="NCBI Taxonomy" id="216946"/>
    <lineage>
        <taxon>Bacteria</taxon>
        <taxon>Bacillati</taxon>
        <taxon>Mycoplasmatota</taxon>
        <taxon>Mollicutes</taxon>
        <taxon>Entomoplasmatales</taxon>
        <taxon>Spiroplasmataceae</taxon>
        <taxon>Spiroplasma</taxon>
    </lineage>
</organism>
<dbReference type="GO" id="GO:0005886">
    <property type="term" value="C:plasma membrane"/>
    <property type="evidence" value="ECO:0007669"/>
    <property type="project" value="UniProtKB-SubCell"/>
</dbReference>
<dbReference type="AlphaFoldDB" id="A0A0K1P6A2"/>
<feature type="transmembrane region" description="Helical" evidence="10">
    <location>
        <begin position="54"/>
        <end position="73"/>
    </location>
</feature>
<reference evidence="12 13" key="1">
    <citation type="journal article" date="2015" name="Genome Announc.">
        <title>Complete Genome Sequence of Spiroplasma turonicum Strain Tab4cT, a Parasite of a Horse Fly, Haematopota sp. (Diptera: Tabanidae).</title>
        <authorList>
            <person name="Davis R.E."/>
            <person name="Shao J."/>
            <person name="Zhao Y."/>
            <person name="Gasparich G.E."/>
            <person name="Gaynor B.J."/>
            <person name="Donofrio N."/>
        </authorList>
    </citation>
    <scope>NUCLEOTIDE SEQUENCE [LARGE SCALE GENOMIC DNA]</scope>
    <source>
        <strain evidence="12 13">Tab4c</strain>
    </source>
</reference>
<dbReference type="PROSITE" id="PS50928">
    <property type="entry name" value="ABC_TM1"/>
    <property type="match status" value="1"/>
</dbReference>
<dbReference type="EMBL" id="CP012328">
    <property type="protein sequence ID" value="AKU79800.1"/>
    <property type="molecule type" value="Genomic_DNA"/>
</dbReference>
<evidence type="ECO:0000256" key="4">
    <source>
        <dbReference type="ARBA" id="ARBA00022692"/>
    </source>
</evidence>
<comment type="subcellular location">
    <subcellularLocation>
        <location evidence="1 10">Cell membrane</location>
        <topology evidence="1 10">Multi-pass membrane protein</topology>
    </subcellularLocation>
</comment>
<dbReference type="GO" id="GO:0055085">
    <property type="term" value="P:transmembrane transport"/>
    <property type="evidence" value="ECO:0007669"/>
    <property type="project" value="InterPro"/>
</dbReference>
<dbReference type="Proteomes" id="UP000067243">
    <property type="component" value="Chromosome"/>
</dbReference>
<evidence type="ECO:0000256" key="3">
    <source>
        <dbReference type="ARBA" id="ARBA00022475"/>
    </source>
</evidence>
<evidence type="ECO:0000256" key="7">
    <source>
        <dbReference type="ARBA" id="ARBA00022989"/>
    </source>
</evidence>
<accession>A0A0K1P6A2</accession>
<dbReference type="Pfam" id="PF00528">
    <property type="entry name" value="BPD_transp_1"/>
    <property type="match status" value="1"/>
</dbReference>